<accession>A0A4R1FAL0</accession>
<dbReference type="Proteomes" id="UP000294887">
    <property type="component" value="Unassembled WGS sequence"/>
</dbReference>
<evidence type="ECO:0000313" key="2">
    <source>
        <dbReference type="EMBL" id="TCJ87871.1"/>
    </source>
</evidence>
<keyword evidence="1" id="KW-1133">Transmembrane helix</keyword>
<evidence type="ECO:0000256" key="1">
    <source>
        <dbReference type="SAM" id="Phobius"/>
    </source>
</evidence>
<dbReference type="AlphaFoldDB" id="A0A4R1FAL0"/>
<comment type="caution">
    <text evidence="2">The sequence shown here is derived from an EMBL/GenBank/DDBJ whole genome shotgun (WGS) entry which is preliminary data.</text>
</comment>
<feature type="transmembrane region" description="Helical" evidence="1">
    <location>
        <begin position="44"/>
        <end position="65"/>
    </location>
</feature>
<organism evidence="2 3">
    <name type="scientific">Cocleimonas flava</name>
    <dbReference type="NCBI Taxonomy" id="634765"/>
    <lineage>
        <taxon>Bacteria</taxon>
        <taxon>Pseudomonadati</taxon>
        <taxon>Pseudomonadota</taxon>
        <taxon>Gammaproteobacteria</taxon>
        <taxon>Thiotrichales</taxon>
        <taxon>Thiotrichaceae</taxon>
        <taxon>Cocleimonas</taxon>
    </lineage>
</organism>
<sequence length="102" mass="11401">MSISGYKTIITMFTVVLVIIIPLALFSPAIFSGISFFLISEFAFYSSVISFVLGIMFFIAAILLTEENKKRVVAARFETGMEAMILCIPYIIYLAIKQLVTK</sequence>
<feature type="transmembrane region" description="Helical" evidence="1">
    <location>
        <begin position="12"/>
        <end position="38"/>
    </location>
</feature>
<protein>
    <submittedName>
        <fullName evidence="2">Uncharacterized protein</fullName>
    </submittedName>
</protein>
<gene>
    <name evidence="2" type="ORF">EV695_2387</name>
</gene>
<keyword evidence="1" id="KW-0812">Transmembrane</keyword>
<reference evidence="2 3" key="1">
    <citation type="submission" date="2019-03" db="EMBL/GenBank/DDBJ databases">
        <title>Genomic Encyclopedia of Type Strains, Phase IV (KMG-IV): sequencing the most valuable type-strain genomes for metagenomic binning, comparative biology and taxonomic classification.</title>
        <authorList>
            <person name="Goeker M."/>
        </authorList>
    </citation>
    <scope>NUCLEOTIDE SEQUENCE [LARGE SCALE GENOMIC DNA]</scope>
    <source>
        <strain evidence="2 3">DSM 24830</strain>
    </source>
</reference>
<dbReference type="RefSeq" id="WP_131906113.1">
    <property type="nucleotide sequence ID" value="NZ_BAAAFU010000004.1"/>
</dbReference>
<keyword evidence="3" id="KW-1185">Reference proteome</keyword>
<proteinExistence type="predicted"/>
<dbReference type="EMBL" id="SMFQ01000003">
    <property type="protein sequence ID" value="TCJ87871.1"/>
    <property type="molecule type" value="Genomic_DNA"/>
</dbReference>
<feature type="transmembrane region" description="Helical" evidence="1">
    <location>
        <begin position="77"/>
        <end position="96"/>
    </location>
</feature>
<keyword evidence="1" id="KW-0472">Membrane</keyword>
<evidence type="ECO:0000313" key="3">
    <source>
        <dbReference type="Proteomes" id="UP000294887"/>
    </source>
</evidence>
<name>A0A4R1FAL0_9GAMM</name>